<organism evidence="1 2">
    <name type="scientific">Eleutherodactylus coqui</name>
    <name type="common">Puerto Rican coqui</name>
    <dbReference type="NCBI Taxonomy" id="57060"/>
    <lineage>
        <taxon>Eukaryota</taxon>
        <taxon>Metazoa</taxon>
        <taxon>Chordata</taxon>
        <taxon>Craniata</taxon>
        <taxon>Vertebrata</taxon>
        <taxon>Euteleostomi</taxon>
        <taxon>Amphibia</taxon>
        <taxon>Batrachia</taxon>
        <taxon>Anura</taxon>
        <taxon>Neobatrachia</taxon>
        <taxon>Hyloidea</taxon>
        <taxon>Eleutherodactylidae</taxon>
        <taxon>Eleutherodactylinae</taxon>
        <taxon>Eleutherodactylus</taxon>
        <taxon>Eleutherodactylus</taxon>
    </lineage>
</organism>
<sequence length="88" mass="9490">MLEGKLLKKEQDIKGESQFRPGMDGTLMTCLRVGSQPLGGLDFSGPGVAYPGIMHSPALLPLPRRTITGTVEATVERKTAAHVMALWK</sequence>
<dbReference type="EMBL" id="WNTK01005092">
    <property type="protein sequence ID" value="KAG9464104.1"/>
    <property type="molecule type" value="Genomic_DNA"/>
</dbReference>
<accession>A0A8J6BFM4</accession>
<reference evidence="1" key="1">
    <citation type="thesis" date="2020" institute="ProQuest LLC" country="789 East Eisenhower Parkway, Ann Arbor, MI, USA">
        <title>Comparative Genomics and Chromosome Evolution.</title>
        <authorList>
            <person name="Mudd A.B."/>
        </authorList>
    </citation>
    <scope>NUCLEOTIDE SEQUENCE</scope>
    <source>
        <strain evidence="1">HN-11 Male</strain>
        <tissue evidence="1">Kidney and liver</tissue>
    </source>
</reference>
<keyword evidence="2" id="KW-1185">Reference proteome</keyword>
<protein>
    <submittedName>
        <fullName evidence="1">Uncharacterized protein</fullName>
    </submittedName>
</protein>
<gene>
    <name evidence="1" type="ORF">GDO78_020486</name>
</gene>
<dbReference type="Proteomes" id="UP000770717">
    <property type="component" value="Unassembled WGS sequence"/>
</dbReference>
<dbReference type="AlphaFoldDB" id="A0A8J6BFM4"/>
<comment type="caution">
    <text evidence="1">The sequence shown here is derived from an EMBL/GenBank/DDBJ whole genome shotgun (WGS) entry which is preliminary data.</text>
</comment>
<evidence type="ECO:0000313" key="1">
    <source>
        <dbReference type="EMBL" id="KAG9464104.1"/>
    </source>
</evidence>
<proteinExistence type="predicted"/>
<evidence type="ECO:0000313" key="2">
    <source>
        <dbReference type="Proteomes" id="UP000770717"/>
    </source>
</evidence>
<name>A0A8J6BFM4_ELECQ</name>